<comment type="caution">
    <text evidence="1">The sequence shown here is derived from an EMBL/GenBank/DDBJ whole genome shotgun (WGS) entry which is preliminary data.</text>
</comment>
<evidence type="ECO:0000313" key="2">
    <source>
        <dbReference type="Proteomes" id="UP000324800"/>
    </source>
</evidence>
<dbReference type="EMBL" id="SNRW01000054">
    <property type="protein sequence ID" value="KAA6403841.1"/>
    <property type="molecule type" value="Genomic_DNA"/>
</dbReference>
<evidence type="ECO:0000313" key="1">
    <source>
        <dbReference type="EMBL" id="KAA6403841.1"/>
    </source>
</evidence>
<organism evidence="1 2">
    <name type="scientific">Streblomastix strix</name>
    <dbReference type="NCBI Taxonomy" id="222440"/>
    <lineage>
        <taxon>Eukaryota</taxon>
        <taxon>Metamonada</taxon>
        <taxon>Preaxostyla</taxon>
        <taxon>Oxymonadida</taxon>
        <taxon>Streblomastigidae</taxon>
        <taxon>Streblomastix</taxon>
    </lineage>
</organism>
<gene>
    <name evidence="1" type="ORF">EZS28_000634</name>
</gene>
<proteinExistence type="predicted"/>
<sequence>MITCGRNFPDIPTKTLDQQFFQMQLNANNLDLLFEVIDEFQDALTTSRNTASRRLNPQTDLTSFMITLQRERNSNGALTFDGLDTQNQNGSVELRGAPIYQGHIDSYYNIDLIGKTPHRPIKDTIHDSFWQFGQANGGLYIYDVNNRFDEVMNKIEG</sequence>
<dbReference type="OrthoDB" id="10500762at2759"/>
<dbReference type="Proteomes" id="UP000324800">
    <property type="component" value="Unassembled WGS sequence"/>
</dbReference>
<dbReference type="AlphaFoldDB" id="A0A5J4X978"/>
<protein>
    <submittedName>
        <fullName evidence="1">Uncharacterized protein</fullName>
    </submittedName>
</protein>
<accession>A0A5J4X978</accession>
<reference evidence="1 2" key="1">
    <citation type="submission" date="2019-03" db="EMBL/GenBank/DDBJ databases">
        <title>Single cell metagenomics reveals metabolic interactions within the superorganism composed of flagellate Streblomastix strix and complex community of Bacteroidetes bacteria on its surface.</title>
        <authorList>
            <person name="Treitli S.C."/>
            <person name="Kolisko M."/>
            <person name="Husnik F."/>
            <person name="Keeling P."/>
            <person name="Hampl V."/>
        </authorList>
    </citation>
    <scope>NUCLEOTIDE SEQUENCE [LARGE SCALE GENOMIC DNA]</scope>
    <source>
        <strain evidence="1">ST1C</strain>
    </source>
</reference>
<name>A0A5J4X978_9EUKA</name>